<keyword evidence="2" id="KW-1185">Reference proteome</keyword>
<name>A0A915I668_ROMCU</name>
<accession>A0A915I668</accession>
<dbReference type="WBParaSite" id="nRc.2.0.1.t09355-RA">
    <property type="protein sequence ID" value="nRc.2.0.1.t09355-RA"/>
    <property type="gene ID" value="nRc.2.0.1.g09355"/>
</dbReference>
<organism evidence="2 3">
    <name type="scientific">Romanomermis culicivorax</name>
    <name type="common">Nematode worm</name>
    <dbReference type="NCBI Taxonomy" id="13658"/>
    <lineage>
        <taxon>Eukaryota</taxon>
        <taxon>Metazoa</taxon>
        <taxon>Ecdysozoa</taxon>
        <taxon>Nematoda</taxon>
        <taxon>Enoplea</taxon>
        <taxon>Dorylaimia</taxon>
        <taxon>Mermithida</taxon>
        <taxon>Mermithoidea</taxon>
        <taxon>Mermithidae</taxon>
        <taxon>Romanomermis</taxon>
    </lineage>
</organism>
<evidence type="ECO:0000313" key="2">
    <source>
        <dbReference type="Proteomes" id="UP000887565"/>
    </source>
</evidence>
<proteinExistence type="predicted"/>
<feature type="transmembrane region" description="Helical" evidence="1">
    <location>
        <begin position="70"/>
        <end position="92"/>
    </location>
</feature>
<keyword evidence="1" id="KW-0472">Membrane</keyword>
<dbReference type="AlphaFoldDB" id="A0A915I668"/>
<sequence>MEALIRQAAEDIDPLLFRRLMACLNSDWPFLIVMHRSISNKLKRKSMSKMLSSSLCGFPDLSFSSSFPGWLIDTLLVGWFAGLLVVSLIGWIDNSLVGSPHLVPSCIQLNILSRYALGTKAVIDCIKF</sequence>
<keyword evidence="1" id="KW-1133">Transmembrane helix</keyword>
<evidence type="ECO:0000313" key="3">
    <source>
        <dbReference type="WBParaSite" id="nRc.2.0.1.t09355-RA"/>
    </source>
</evidence>
<evidence type="ECO:0000256" key="1">
    <source>
        <dbReference type="SAM" id="Phobius"/>
    </source>
</evidence>
<dbReference type="Proteomes" id="UP000887565">
    <property type="component" value="Unplaced"/>
</dbReference>
<reference evidence="3" key="1">
    <citation type="submission" date="2022-11" db="UniProtKB">
        <authorList>
            <consortium name="WormBaseParasite"/>
        </authorList>
    </citation>
    <scope>IDENTIFICATION</scope>
</reference>
<keyword evidence="1" id="KW-0812">Transmembrane</keyword>
<protein>
    <submittedName>
        <fullName evidence="3">Uncharacterized protein</fullName>
    </submittedName>
</protein>